<keyword evidence="2" id="KW-1185">Reference proteome</keyword>
<name>A0ABY7TD50_9SPHI</name>
<dbReference type="Proteomes" id="UP001216139">
    <property type="component" value="Chromosome"/>
</dbReference>
<gene>
    <name evidence="1" type="ORF">PQO05_10925</name>
</gene>
<protein>
    <submittedName>
        <fullName evidence="1">Uncharacterized protein</fullName>
    </submittedName>
</protein>
<reference evidence="1 2" key="1">
    <citation type="submission" date="2023-02" db="EMBL/GenBank/DDBJ databases">
        <title>Genome sequence of Mucilaginibacter jinjuensis strain KACC 16571.</title>
        <authorList>
            <person name="Kim S."/>
            <person name="Heo J."/>
            <person name="Kwon S.-W."/>
        </authorList>
    </citation>
    <scope>NUCLEOTIDE SEQUENCE [LARGE SCALE GENOMIC DNA]</scope>
    <source>
        <strain evidence="1 2">KACC 16571</strain>
    </source>
</reference>
<dbReference type="RefSeq" id="WP_273632944.1">
    <property type="nucleotide sequence ID" value="NZ_CP117167.1"/>
</dbReference>
<dbReference type="EMBL" id="CP117167">
    <property type="protein sequence ID" value="WCT14445.1"/>
    <property type="molecule type" value="Genomic_DNA"/>
</dbReference>
<evidence type="ECO:0000313" key="2">
    <source>
        <dbReference type="Proteomes" id="UP001216139"/>
    </source>
</evidence>
<organism evidence="1 2">
    <name type="scientific">Mucilaginibacter jinjuensis</name>
    <dbReference type="NCBI Taxonomy" id="1176721"/>
    <lineage>
        <taxon>Bacteria</taxon>
        <taxon>Pseudomonadati</taxon>
        <taxon>Bacteroidota</taxon>
        <taxon>Sphingobacteriia</taxon>
        <taxon>Sphingobacteriales</taxon>
        <taxon>Sphingobacteriaceae</taxon>
        <taxon>Mucilaginibacter</taxon>
    </lineage>
</organism>
<evidence type="ECO:0000313" key="1">
    <source>
        <dbReference type="EMBL" id="WCT14445.1"/>
    </source>
</evidence>
<sequence length="79" mass="8874">MSDINKLQTSKAMVVNTANDLIKKAAKAESTHDNEETKRIKQELEKLNAAISYIDTKMKLLKACEKPDANQAGFDDDQY</sequence>
<proteinExistence type="predicted"/>
<accession>A0ABY7TD50</accession>